<dbReference type="GO" id="GO:0097632">
    <property type="term" value="C:extrinsic component of phagophore assembly site membrane"/>
    <property type="evidence" value="ECO:0007669"/>
    <property type="project" value="TreeGrafter"/>
</dbReference>
<evidence type="ECO:0000313" key="5">
    <source>
        <dbReference type="RefSeq" id="XP_029650021.1"/>
    </source>
</evidence>
<proteinExistence type="predicted"/>
<dbReference type="GO" id="GO:0035032">
    <property type="term" value="C:phosphatidylinositol 3-kinase complex, class III"/>
    <property type="evidence" value="ECO:0007669"/>
    <property type="project" value="TreeGrafter"/>
</dbReference>
<dbReference type="GO" id="GO:0097629">
    <property type="term" value="C:extrinsic component of omegasome membrane"/>
    <property type="evidence" value="ECO:0007669"/>
    <property type="project" value="TreeGrafter"/>
</dbReference>
<dbReference type="RefSeq" id="XP_029650021.1">
    <property type="nucleotide sequence ID" value="XM_029794161.2"/>
</dbReference>
<gene>
    <name evidence="5" type="primary">LOC115223528</name>
</gene>
<dbReference type="PANTHER" id="PTHR13664">
    <property type="entry name" value="BECLIN 1-ASSOCIATED AUTOPHAGY-RELATED KEY REGULATOR"/>
    <property type="match status" value="1"/>
</dbReference>
<protein>
    <submittedName>
        <fullName evidence="5">Beclin 1-associated autophagy-related key regulator-like</fullName>
    </submittedName>
</protein>
<dbReference type="PANTHER" id="PTHR13664:SF0">
    <property type="entry name" value="BECLIN 1-ASSOCIATED AUTOPHAGY-RELATED KEY REGULATOR"/>
    <property type="match status" value="1"/>
</dbReference>
<dbReference type="Pfam" id="PF10186">
    <property type="entry name" value="ATG14"/>
    <property type="match status" value="1"/>
</dbReference>
<dbReference type="GO" id="GO:0005776">
    <property type="term" value="C:autophagosome"/>
    <property type="evidence" value="ECO:0007669"/>
    <property type="project" value="TreeGrafter"/>
</dbReference>
<dbReference type="KEGG" id="osn:115223528"/>
<dbReference type="AlphaFoldDB" id="A0A6P7TLT6"/>
<reference evidence="5" key="1">
    <citation type="submission" date="2025-08" db="UniProtKB">
        <authorList>
            <consortium name="RefSeq"/>
        </authorList>
    </citation>
    <scope>IDENTIFICATION</scope>
</reference>
<evidence type="ECO:0000256" key="1">
    <source>
        <dbReference type="ARBA" id="ARBA00023054"/>
    </source>
</evidence>
<dbReference type="GO" id="GO:0000045">
    <property type="term" value="P:autophagosome assembly"/>
    <property type="evidence" value="ECO:0007669"/>
    <property type="project" value="TreeGrafter"/>
</dbReference>
<dbReference type="Proteomes" id="UP000515154">
    <property type="component" value="Linkage group LG23"/>
</dbReference>
<dbReference type="GO" id="GO:0035014">
    <property type="term" value="F:phosphatidylinositol 3-kinase regulator activity"/>
    <property type="evidence" value="ECO:0007669"/>
    <property type="project" value="TreeGrafter"/>
</dbReference>
<dbReference type="InterPro" id="IPR018791">
    <property type="entry name" value="UV_resistance/autophagy_Atg14"/>
</dbReference>
<evidence type="ECO:0000256" key="2">
    <source>
        <dbReference type="SAM" id="Coils"/>
    </source>
</evidence>
<keyword evidence="4" id="KW-1185">Reference proteome</keyword>
<feature type="coiled-coil region" evidence="2">
    <location>
        <begin position="164"/>
        <end position="202"/>
    </location>
</feature>
<evidence type="ECO:0000313" key="4">
    <source>
        <dbReference type="Proteomes" id="UP000515154"/>
    </source>
</evidence>
<sequence>MSFTSSTSATIAATTSTKAATVTSTSGSSSALHPSMAVDSVAVTSGTSTASTTVISTSTTTSTTTTTTTSNTATTSLESSFELSGGAVRVAVERCPVCTTTRRPFYCASCVNTGQFNYSNYVHQHKQSDQERYCDKLERWIDSKANRERYLQSIKPGLENKYTAEKKKWELENLKEKIRLLKLILAAEKESLQKDKEKLAEDKRLNRMRTERAKVHRDKKLRIVKLCDNIKNKIKEQNVILKKDVEKLVKERRSQANILVQYIFPISEIKPNSDSAMELSTESALKDACQTAYMKGFWVYGDKTGDNQYQIVSPTLPANGDFSIYHMAVEAKSEVIPDTEPSHCNPAHTISAALCYTTQLVSVLSYILDVTLPRRQSYIDFCRGDMSKKQFNSAVGRLNQNIVHLCQSQGVPSEEITPMLHLQNILLLLSSPRLGSESPFEAQADIIQSIEKISLSDDSEEDRDSIVDETDSNFDWERVCYEIPEVDRTGQVASYIPNIATSTPMEPQTTAGSIMSTAAASVASFWRAAASHFDRR</sequence>
<accession>A0A6P7TLT6</accession>
<dbReference type="GO" id="GO:0016240">
    <property type="term" value="P:autophagosome membrane docking"/>
    <property type="evidence" value="ECO:0007669"/>
    <property type="project" value="TreeGrafter"/>
</dbReference>
<dbReference type="GO" id="GO:0009267">
    <property type="term" value="P:cellular response to starvation"/>
    <property type="evidence" value="ECO:0007669"/>
    <property type="project" value="TreeGrafter"/>
</dbReference>
<keyword evidence="1 2" id="KW-0175">Coiled coil</keyword>
<evidence type="ECO:0000256" key="3">
    <source>
        <dbReference type="SAM" id="MobiDB-lite"/>
    </source>
</evidence>
<name>A0A6P7TLT6_9MOLL</name>
<feature type="region of interest" description="Disordered" evidence="3">
    <location>
        <begin position="52"/>
        <end position="71"/>
    </location>
</feature>
<organism evidence="4 5">
    <name type="scientific">Octopus sinensis</name>
    <name type="common">East Asian common octopus</name>
    <dbReference type="NCBI Taxonomy" id="2607531"/>
    <lineage>
        <taxon>Eukaryota</taxon>
        <taxon>Metazoa</taxon>
        <taxon>Spiralia</taxon>
        <taxon>Lophotrochozoa</taxon>
        <taxon>Mollusca</taxon>
        <taxon>Cephalopoda</taxon>
        <taxon>Coleoidea</taxon>
        <taxon>Octopodiformes</taxon>
        <taxon>Octopoda</taxon>
        <taxon>Incirrata</taxon>
        <taxon>Octopodidae</taxon>
        <taxon>Octopus</taxon>
    </lineage>
</organism>
<dbReference type="GO" id="GO:0000423">
    <property type="term" value="P:mitophagy"/>
    <property type="evidence" value="ECO:0007669"/>
    <property type="project" value="TreeGrafter"/>
</dbReference>
<dbReference type="GO" id="GO:0043495">
    <property type="term" value="F:protein-membrane adaptor activity"/>
    <property type="evidence" value="ECO:0007669"/>
    <property type="project" value="TreeGrafter"/>
</dbReference>